<protein>
    <submittedName>
        <fullName evidence="2">Uncharacterized protein</fullName>
    </submittedName>
</protein>
<dbReference type="InParanoid" id="A0A1D6PKZ0"/>
<evidence type="ECO:0000313" key="2">
    <source>
        <dbReference type="EMBL" id="AQL09905.1"/>
    </source>
</evidence>
<accession>A0A1D6PKZ0</accession>
<feature type="region of interest" description="Disordered" evidence="1">
    <location>
        <begin position="56"/>
        <end position="85"/>
    </location>
</feature>
<gene>
    <name evidence="2" type="ORF">ZEAMMB73_Zm00001d048484</name>
</gene>
<dbReference type="EMBL" id="CM000785">
    <property type="protein sequence ID" value="AQL09905.1"/>
    <property type="molecule type" value="Genomic_DNA"/>
</dbReference>
<sequence length="137" mass="14910">MGLKSLALQLKMSEALEKDKEICEEEEEYVLVELDISLGAPIVLSTHSMFAPLLSAKTETKPTNDEITPSEENTDKPAHSSNEAPSKEVIHLAIVQKILKFRPFSAGVSAAWSISSQGQGAPDKKKPFSCSIPPVYI</sequence>
<name>A0A1D6PKZ0_MAIZE</name>
<proteinExistence type="predicted"/>
<organism evidence="2">
    <name type="scientific">Zea mays</name>
    <name type="common">Maize</name>
    <dbReference type="NCBI Taxonomy" id="4577"/>
    <lineage>
        <taxon>Eukaryota</taxon>
        <taxon>Viridiplantae</taxon>
        <taxon>Streptophyta</taxon>
        <taxon>Embryophyta</taxon>
        <taxon>Tracheophyta</taxon>
        <taxon>Spermatophyta</taxon>
        <taxon>Magnoliopsida</taxon>
        <taxon>Liliopsida</taxon>
        <taxon>Poales</taxon>
        <taxon>Poaceae</taxon>
        <taxon>PACMAD clade</taxon>
        <taxon>Panicoideae</taxon>
        <taxon>Andropogonodae</taxon>
        <taxon>Andropogoneae</taxon>
        <taxon>Tripsacinae</taxon>
        <taxon>Zea</taxon>
    </lineage>
</organism>
<dbReference type="AlphaFoldDB" id="A0A1D6PKZ0"/>
<reference evidence="2" key="1">
    <citation type="submission" date="2015-12" db="EMBL/GenBank/DDBJ databases">
        <title>Update maize B73 reference genome by single molecule sequencing technologies.</title>
        <authorList>
            <consortium name="Maize Genome Sequencing Project"/>
            <person name="Ware D."/>
        </authorList>
    </citation>
    <scope>NUCLEOTIDE SEQUENCE</scope>
    <source>
        <tissue evidence="2">Seedling</tissue>
    </source>
</reference>
<evidence type="ECO:0000256" key="1">
    <source>
        <dbReference type="SAM" id="MobiDB-lite"/>
    </source>
</evidence>